<reference evidence="2 3" key="1">
    <citation type="submission" date="2020-08" db="EMBL/GenBank/DDBJ databases">
        <title>Aquariorum lacteus gen. nov., sp. nov., a new member of the family Comamonadaceae, isolated from freshwater aquarium.</title>
        <authorList>
            <person name="Chun S.-J."/>
        </authorList>
    </citation>
    <scope>NUCLEOTIDE SEQUENCE [LARGE SCALE GENOMIC DNA]</scope>
    <source>
        <strain evidence="2 3">SJAQ100</strain>
    </source>
</reference>
<dbReference type="EMBL" id="JACIVI010000001">
    <property type="protein sequence ID" value="MBB1160685.1"/>
    <property type="molecule type" value="Genomic_DNA"/>
</dbReference>
<organism evidence="2 3">
    <name type="scientific">Aquariibacter albus</name>
    <dbReference type="NCBI Taxonomy" id="2759899"/>
    <lineage>
        <taxon>Bacteria</taxon>
        <taxon>Pseudomonadati</taxon>
        <taxon>Pseudomonadota</taxon>
        <taxon>Betaproteobacteria</taxon>
        <taxon>Burkholderiales</taxon>
        <taxon>Sphaerotilaceae</taxon>
        <taxon>Aquariibacter</taxon>
    </lineage>
</organism>
<feature type="signal peptide" evidence="1">
    <location>
        <begin position="1"/>
        <end position="29"/>
    </location>
</feature>
<feature type="chain" id="PRO_5032900114" evidence="1">
    <location>
        <begin position="30"/>
        <end position="530"/>
    </location>
</feature>
<dbReference type="RefSeq" id="WP_182660862.1">
    <property type="nucleotide sequence ID" value="NZ_JACIVI010000001.1"/>
</dbReference>
<gene>
    <name evidence="2" type="ORF">H4F90_01650</name>
</gene>
<evidence type="ECO:0000256" key="1">
    <source>
        <dbReference type="SAM" id="SignalP"/>
    </source>
</evidence>
<evidence type="ECO:0000313" key="3">
    <source>
        <dbReference type="Proteomes" id="UP000586093"/>
    </source>
</evidence>
<comment type="caution">
    <text evidence="2">The sequence shown here is derived from an EMBL/GenBank/DDBJ whole genome shotgun (WGS) entry which is preliminary data.</text>
</comment>
<keyword evidence="1" id="KW-0732">Signal</keyword>
<evidence type="ECO:0000313" key="2">
    <source>
        <dbReference type="EMBL" id="MBB1160685.1"/>
    </source>
</evidence>
<dbReference type="CDD" id="cd15482">
    <property type="entry name" value="Sialidase_non-viral"/>
    <property type="match status" value="1"/>
</dbReference>
<dbReference type="Proteomes" id="UP000586093">
    <property type="component" value="Unassembled WGS sequence"/>
</dbReference>
<dbReference type="AlphaFoldDB" id="A0A839HFN4"/>
<dbReference type="SUPFAM" id="SSF110296">
    <property type="entry name" value="Oligoxyloglucan reducing end-specific cellobiohydrolase"/>
    <property type="match status" value="1"/>
</dbReference>
<sequence>MPLLLRRGLGPLVVLGALLLTGCATVTTAPDPLERRPEPDQSVVVLSLTGNTSQVGAASSISVRRFDLAHPDRDETHVLRQVAPGMARDTALYIGTLPRGEYEIRSFDYAASQRFLALNELTRRRIGRFSVDAGRPVDLGRLITTPMNTEVLVGRSLRQSDNLQLIHRFAEAYRSFFDRPDVALGWNTGRDPADRVEEYALAVPVGADHPVELADGRVVMAARMGTAWVRQTDGQWEAVRGEGLESLLCVRAGDAPERALVGVGEFGTLVRQAEGSKRFERVAPGTLPPGNLLFVAGDSRHGWFLVHQAGSRLQILRSSRFENGDWSPVREITLSRSLWSGAEQFWVWTTPEGFAYATGDGGLQRYELASGRWTTGAPVPRQHRILAIAEDGGGHIGLLTSPGAGFAGAFAGQFLSSDAGQSWRELETAFKIKVTPPRRASNGDLLTLGGVFSNPEMQASADHGVTWTKRGDFLLDQQLHILPSGLMLATSQGGHGLFVVRASKDQGRSWRIEFSNFDRRAYEAQQNRRR</sequence>
<protein>
    <submittedName>
        <fullName evidence="2">Exo-alpha-sialidase</fullName>
    </submittedName>
</protein>
<accession>A0A839HFN4</accession>
<name>A0A839HFN4_9BURK</name>
<dbReference type="PROSITE" id="PS51257">
    <property type="entry name" value="PROKAR_LIPOPROTEIN"/>
    <property type="match status" value="1"/>
</dbReference>
<proteinExistence type="predicted"/>
<keyword evidence="3" id="KW-1185">Reference proteome</keyword>